<feature type="compositionally biased region" description="Polar residues" evidence="2">
    <location>
        <begin position="1382"/>
        <end position="1397"/>
    </location>
</feature>
<dbReference type="SUPFAM" id="SSF51206">
    <property type="entry name" value="cAMP-binding domain-like"/>
    <property type="match status" value="1"/>
</dbReference>
<dbReference type="GO" id="GO:0005249">
    <property type="term" value="F:voltage-gated potassium channel activity"/>
    <property type="evidence" value="ECO:0007669"/>
    <property type="project" value="TreeGrafter"/>
</dbReference>
<proteinExistence type="predicted"/>
<evidence type="ECO:0000256" key="2">
    <source>
        <dbReference type="SAM" id="MobiDB-lite"/>
    </source>
</evidence>
<dbReference type="EMBL" id="GG662666">
    <property type="protein sequence ID" value="EAR97283.2"/>
    <property type="molecule type" value="Genomic_DNA"/>
</dbReference>
<protein>
    <submittedName>
        <fullName evidence="5">Cyclic nucleotide-binding domain protein</fullName>
    </submittedName>
</protein>
<feature type="transmembrane region" description="Helical" evidence="3">
    <location>
        <begin position="582"/>
        <end position="606"/>
    </location>
</feature>
<feature type="region of interest" description="Disordered" evidence="2">
    <location>
        <begin position="1071"/>
        <end position="1093"/>
    </location>
</feature>
<feature type="region of interest" description="Disordered" evidence="2">
    <location>
        <begin position="212"/>
        <end position="231"/>
    </location>
</feature>
<dbReference type="Proteomes" id="UP000009168">
    <property type="component" value="Unassembled WGS sequence"/>
</dbReference>
<feature type="transmembrane region" description="Helical" evidence="3">
    <location>
        <begin position="486"/>
        <end position="508"/>
    </location>
</feature>
<keyword evidence="6" id="KW-1185">Reference proteome</keyword>
<dbReference type="GO" id="GO:0098855">
    <property type="term" value="C:HCN channel complex"/>
    <property type="evidence" value="ECO:0007669"/>
    <property type="project" value="TreeGrafter"/>
</dbReference>
<dbReference type="Pfam" id="PF00027">
    <property type="entry name" value="cNMP_binding"/>
    <property type="match status" value="1"/>
</dbReference>
<sequence>MDNTYINTERSKYLDVPSIEYSISAMISQRNRNNTEKSLNCIQDDQQNQSNSNQQGLTYSLGQQVEKIKDNQLQKEFIFYDYKLPFKKIDSESEQERNFNDSVISDKLEPMIISLSQKKSDMSSPIRSPLILEDSAKKKDKIKKKNKYFADLIENSTITQSAKKEKEKQQENMKTFFEQENDYLKNVYGKYYEQSKFQSIIPFNLFEKLQQKQNQDKQEMNKEGQNITQSQMNVLETSRERSTTLPIARQIDSQQYSQFRRQSVLQKSRLFTFCQNINNRTIEKDSLFHENRSINLDKNNEIKDEKARKQDKKGQGILTLLRIRSQNQNQKQINEDIRREFQKKVGIFTKINRFLYNLQLKSGLKNPKWLNDYILNVIGDLSFSKLENAYQVKTFQHLASIKPNKTQLRKQMTVTDKFRIKIFNFQKQYSSIIQKLPIIDPSSITKQLWDIFIIFYILLAVVIVPIDRFILFYTQTPSLIVQFRTAIYSFFTIVAAVDILSQFCIGIYHQGEVILNRKIIAQSYLRGQFILDIITFTVILLRFFVNDTQIYNCLIFLKLYKLEKILQQQYEFQIIRFNKGHFVQLVQIFLTDIFIIHLIVSLFIYIGFSESSKGWVSCLQLQSSDWFNIYTQTFYSILMVHLAQGQNIIKPVNNFEFWFLSISTVLLISSLLRSIKKLQKVLSDYKKKDKEALKQMRLINIYLRDKNIGQRLKIKIVKYLQFQMNQRQQIPIQQEHQILQLLSQELREQILVETNLQIIQRSTILANFSLSTQKKASTYLELRTIHENETIFEEGDYSENPYYYFLKQGEIEFFVESVKGSQQILRLQTLQKDNWFGEMSFLTQKERIVGAIAKQKCEVYTLSRQDFLCLLQEQSRDYIKFSLLEEKLRMNETHILKMKCWSCESIEHTIKNCPLIHFVPDIEKVILKEKFSLPQKRKNDFERYRYLKQSSVKLQKLAEQQLKKFKKKNMSLIIEAKKKMTSNKKKKIKKDTIFSETNILKAESLRLQLAQIGNKKQGLNVPSDEINKQIGAKLVDSLSDILSIDKKNDNINYINSAFTEVSSRNVNETLKLQSQRDRNISENSKQGSKTRFSPQLQVSNQKLILKSVNNYGQNQNIHNSEEDKQAQESISQLCVLSPQKAQSNNNQNTLHYFSQNSLQANLQANVVNPNINSLNYISTNGGGGTPHQLNFINYGNHGFGSQIQQITQTPQFSSQIPTMNLNSSNASLNTLQQQGMKSNTFFNSLTSVQKQNSYAAPSPSNNKSISIIKTQSYNRGANKAAAIQSQQISDLQILNEEILLDFNTAQNHYTEQNAEDASHNKSPKEASISPINESDPNEEHDSRIFIENQKKKQIKKDNSFGVYSIFSRKKFFEEDQKYQQSRKQSIFKQASKQNNYTDNDESKVDNN</sequence>
<dbReference type="KEGG" id="tet:TTHERM_00334610"/>
<feature type="coiled-coil region" evidence="1">
    <location>
        <begin position="668"/>
        <end position="695"/>
    </location>
</feature>
<dbReference type="GO" id="GO:0003254">
    <property type="term" value="P:regulation of membrane depolarization"/>
    <property type="evidence" value="ECO:0007669"/>
    <property type="project" value="TreeGrafter"/>
</dbReference>
<dbReference type="InParanoid" id="I7M870"/>
<keyword evidence="3" id="KW-0812">Transmembrane</keyword>
<organism evidence="5 6">
    <name type="scientific">Tetrahymena thermophila (strain SB210)</name>
    <dbReference type="NCBI Taxonomy" id="312017"/>
    <lineage>
        <taxon>Eukaryota</taxon>
        <taxon>Sar</taxon>
        <taxon>Alveolata</taxon>
        <taxon>Ciliophora</taxon>
        <taxon>Intramacronucleata</taxon>
        <taxon>Oligohymenophorea</taxon>
        <taxon>Hymenostomatida</taxon>
        <taxon>Tetrahymenina</taxon>
        <taxon>Tetrahymenidae</taxon>
        <taxon>Tetrahymena</taxon>
    </lineage>
</organism>
<name>I7M870_TETTS</name>
<dbReference type="Gene3D" id="2.60.120.10">
    <property type="entry name" value="Jelly Rolls"/>
    <property type="match status" value="1"/>
</dbReference>
<reference evidence="6" key="1">
    <citation type="journal article" date="2006" name="PLoS Biol.">
        <title>Macronuclear genome sequence of the ciliate Tetrahymena thermophila, a model eukaryote.</title>
        <authorList>
            <person name="Eisen J.A."/>
            <person name="Coyne R.S."/>
            <person name="Wu M."/>
            <person name="Wu D."/>
            <person name="Thiagarajan M."/>
            <person name="Wortman J.R."/>
            <person name="Badger J.H."/>
            <person name="Ren Q."/>
            <person name="Amedeo P."/>
            <person name="Jones K.M."/>
            <person name="Tallon L.J."/>
            <person name="Delcher A.L."/>
            <person name="Salzberg S.L."/>
            <person name="Silva J.C."/>
            <person name="Haas B.J."/>
            <person name="Majoros W.H."/>
            <person name="Farzad M."/>
            <person name="Carlton J.M."/>
            <person name="Smith R.K. Jr."/>
            <person name="Garg J."/>
            <person name="Pearlman R.E."/>
            <person name="Karrer K.M."/>
            <person name="Sun L."/>
            <person name="Manning G."/>
            <person name="Elde N.C."/>
            <person name="Turkewitz A.P."/>
            <person name="Asai D.J."/>
            <person name="Wilkes D.E."/>
            <person name="Wang Y."/>
            <person name="Cai H."/>
            <person name="Collins K."/>
            <person name="Stewart B.A."/>
            <person name="Lee S.R."/>
            <person name="Wilamowska K."/>
            <person name="Weinberg Z."/>
            <person name="Ruzzo W.L."/>
            <person name="Wloga D."/>
            <person name="Gaertig J."/>
            <person name="Frankel J."/>
            <person name="Tsao C.-C."/>
            <person name="Gorovsky M.A."/>
            <person name="Keeling P.J."/>
            <person name="Waller R.F."/>
            <person name="Patron N.J."/>
            <person name="Cherry J.M."/>
            <person name="Stover N.A."/>
            <person name="Krieger C.J."/>
            <person name="del Toro C."/>
            <person name="Ryder H.F."/>
            <person name="Williamson S.C."/>
            <person name="Barbeau R.A."/>
            <person name="Hamilton E.P."/>
            <person name="Orias E."/>
        </authorList>
    </citation>
    <scope>NUCLEOTIDE SEQUENCE [LARGE SCALE GENOMIC DNA]</scope>
    <source>
        <strain evidence="6">SB210</strain>
    </source>
</reference>
<keyword evidence="1" id="KW-0175">Coiled coil</keyword>
<dbReference type="InterPro" id="IPR018490">
    <property type="entry name" value="cNMP-bd_dom_sf"/>
</dbReference>
<feature type="compositionally biased region" description="Polar residues" evidence="2">
    <location>
        <begin position="1081"/>
        <end position="1093"/>
    </location>
</feature>
<feature type="transmembrane region" description="Helical" evidence="3">
    <location>
        <begin position="451"/>
        <end position="474"/>
    </location>
</feature>
<dbReference type="GeneID" id="7838549"/>
<dbReference type="GO" id="GO:0035725">
    <property type="term" value="P:sodium ion transmembrane transport"/>
    <property type="evidence" value="ECO:0007669"/>
    <property type="project" value="TreeGrafter"/>
</dbReference>
<accession>I7M870</accession>
<dbReference type="InterPro" id="IPR051413">
    <property type="entry name" value="K/Na_HCN_channel"/>
</dbReference>
<evidence type="ECO:0000256" key="1">
    <source>
        <dbReference type="SAM" id="Coils"/>
    </source>
</evidence>
<dbReference type="SUPFAM" id="SSF81324">
    <property type="entry name" value="Voltage-gated potassium channels"/>
    <property type="match status" value="1"/>
</dbReference>
<dbReference type="PROSITE" id="PS50042">
    <property type="entry name" value="CNMP_BINDING_3"/>
    <property type="match status" value="1"/>
</dbReference>
<gene>
    <name evidence="5" type="ORF">TTHERM_00334610</name>
</gene>
<dbReference type="RefSeq" id="XP_001017528.2">
    <property type="nucleotide sequence ID" value="XM_001017528.2"/>
</dbReference>
<dbReference type="CDD" id="cd00038">
    <property type="entry name" value="CAP_ED"/>
    <property type="match status" value="1"/>
</dbReference>
<evidence type="ECO:0000313" key="5">
    <source>
        <dbReference type="EMBL" id="EAR97283.2"/>
    </source>
</evidence>
<evidence type="ECO:0000313" key="6">
    <source>
        <dbReference type="Proteomes" id="UP000009168"/>
    </source>
</evidence>
<evidence type="ECO:0000259" key="4">
    <source>
        <dbReference type="PROSITE" id="PS50042"/>
    </source>
</evidence>
<feature type="region of interest" description="Disordered" evidence="2">
    <location>
        <begin position="1382"/>
        <end position="1407"/>
    </location>
</feature>
<dbReference type="InterPro" id="IPR000595">
    <property type="entry name" value="cNMP-bd_dom"/>
</dbReference>
<feature type="domain" description="Cyclic nucleotide-binding" evidence="4">
    <location>
        <begin position="764"/>
        <end position="871"/>
    </location>
</feature>
<dbReference type="PANTHER" id="PTHR45689:SF5">
    <property type="entry name" value="I[[H]] CHANNEL, ISOFORM E"/>
    <property type="match status" value="1"/>
</dbReference>
<dbReference type="eggNOG" id="KOG0498">
    <property type="taxonomic scope" value="Eukaryota"/>
</dbReference>
<dbReference type="PANTHER" id="PTHR45689">
    <property type="entry name" value="I[[H]] CHANNEL, ISOFORM E"/>
    <property type="match status" value="1"/>
</dbReference>
<dbReference type="InterPro" id="IPR014710">
    <property type="entry name" value="RmlC-like_jellyroll"/>
</dbReference>
<keyword evidence="3" id="KW-1133">Transmembrane helix</keyword>
<evidence type="ECO:0000256" key="3">
    <source>
        <dbReference type="SAM" id="Phobius"/>
    </source>
</evidence>
<feature type="region of interest" description="Disordered" evidence="2">
    <location>
        <begin position="1311"/>
        <end position="1340"/>
    </location>
</feature>
<keyword evidence="3" id="KW-0472">Membrane</keyword>
<dbReference type="SMART" id="SM00100">
    <property type="entry name" value="cNMP"/>
    <property type="match status" value="1"/>
</dbReference>
<feature type="transmembrane region" description="Helical" evidence="3">
    <location>
        <begin position="528"/>
        <end position="545"/>
    </location>
</feature>